<name>A0ABU1RQW2_9GAMM</name>
<dbReference type="EMBL" id="JAVDTT010000002">
    <property type="protein sequence ID" value="MDR6841168.1"/>
    <property type="molecule type" value="Genomic_DNA"/>
</dbReference>
<proteinExistence type="predicted"/>
<feature type="signal peptide" evidence="1">
    <location>
        <begin position="1"/>
        <end position="24"/>
    </location>
</feature>
<dbReference type="InterPro" id="IPR036514">
    <property type="entry name" value="SGNH_hydro_sf"/>
</dbReference>
<evidence type="ECO:0000256" key="1">
    <source>
        <dbReference type="SAM" id="SignalP"/>
    </source>
</evidence>
<dbReference type="SUPFAM" id="SSF52266">
    <property type="entry name" value="SGNH hydrolase"/>
    <property type="match status" value="1"/>
</dbReference>
<dbReference type="Pfam" id="PF13472">
    <property type="entry name" value="Lipase_GDSL_2"/>
    <property type="match status" value="1"/>
</dbReference>
<dbReference type="CDD" id="cd01830">
    <property type="entry name" value="XynE_like"/>
    <property type="match status" value="1"/>
</dbReference>
<feature type="chain" id="PRO_5046314463" evidence="1">
    <location>
        <begin position="25"/>
        <end position="433"/>
    </location>
</feature>
<keyword evidence="1" id="KW-0732">Signal</keyword>
<gene>
    <name evidence="3" type="ORF">J2W94_001453</name>
</gene>
<protein>
    <submittedName>
        <fullName evidence="3">Lysophospholipase L1-like esterase</fullName>
    </submittedName>
</protein>
<dbReference type="InterPro" id="IPR053140">
    <property type="entry name" value="GDSL_Rv0518-like"/>
</dbReference>
<evidence type="ECO:0000313" key="3">
    <source>
        <dbReference type="EMBL" id="MDR6841168.1"/>
    </source>
</evidence>
<dbReference type="PANTHER" id="PTHR43784:SF2">
    <property type="entry name" value="GDSL-LIKE LIPASE_ACYLHYDROLASE, PUTATIVE (AFU_ORTHOLOGUE AFUA_2G00820)-RELATED"/>
    <property type="match status" value="1"/>
</dbReference>
<organism evidence="3 4">
    <name type="scientific">Pseudoxanthomonas sacheonensis</name>
    <dbReference type="NCBI Taxonomy" id="443615"/>
    <lineage>
        <taxon>Bacteria</taxon>
        <taxon>Pseudomonadati</taxon>
        <taxon>Pseudomonadota</taxon>
        <taxon>Gammaproteobacteria</taxon>
        <taxon>Lysobacterales</taxon>
        <taxon>Lysobacteraceae</taxon>
        <taxon>Pseudoxanthomonas</taxon>
    </lineage>
</organism>
<reference evidence="3 4" key="1">
    <citation type="submission" date="2023-07" db="EMBL/GenBank/DDBJ databases">
        <title>Sorghum-associated microbial communities from plants grown in Nebraska, USA.</title>
        <authorList>
            <person name="Schachtman D."/>
        </authorList>
    </citation>
    <scope>NUCLEOTIDE SEQUENCE [LARGE SCALE GENOMIC DNA]</scope>
    <source>
        <strain evidence="3 4">BE107</strain>
    </source>
</reference>
<dbReference type="Proteomes" id="UP001254759">
    <property type="component" value="Unassembled WGS sequence"/>
</dbReference>
<dbReference type="RefSeq" id="WP_310091685.1">
    <property type="nucleotide sequence ID" value="NZ_JAVDTT010000002.1"/>
</dbReference>
<accession>A0ABU1RQW2</accession>
<dbReference type="PANTHER" id="PTHR43784">
    <property type="entry name" value="GDSL-LIKE LIPASE/ACYLHYDROLASE, PUTATIVE (AFU_ORTHOLOGUE AFUA_2G00820)-RELATED"/>
    <property type="match status" value="1"/>
</dbReference>
<feature type="domain" description="SGNH hydrolase-type esterase" evidence="2">
    <location>
        <begin position="206"/>
        <end position="405"/>
    </location>
</feature>
<evidence type="ECO:0000259" key="2">
    <source>
        <dbReference type="Pfam" id="PF13472"/>
    </source>
</evidence>
<comment type="caution">
    <text evidence="3">The sequence shown here is derived from an EMBL/GenBank/DDBJ whole genome shotgun (WGS) entry which is preliminary data.</text>
</comment>
<keyword evidence="4" id="KW-1185">Reference proteome</keyword>
<dbReference type="InterPro" id="IPR013830">
    <property type="entry name" value="SGNH_hydro"/>
</dbReference>
<sequence length="433" mass="45803">MTRWRLKRTAAGLLFCGMTATAFAAFAREDSDVVASGPHWVSAWSAVPVAAGPALETQTVRQIVRSSIGGSSVRLRLSNLFGSMPLTIGPVRVARYAGGPAIKPRSDQAASFDGMATVTIPPGGDAISDAIALPVSALEELAVSLYLPESTTASTVHQVGNQAVFLATGDATASIEFVPEGEADDTRYFLTDVEVAAVPAARVIVALGDSITDGVGSTENRNRRWPDALAERLQADPALARIAVVNSGIAGNRIVNDAVAPYRGPSTLSRFERDVLDKPGVRWVLLLQGGNDISASDVLAAPEQKVSAQQIIDGMKTLIVRAHAKGIEIWGATVLPRGGTTFPAPPTATAEAKREVINAWIRGSGAFDAVIDFDKVMRDPMHPDRLLPAYDSGDHLHPNDIGYQAMAAAIDTRLFARGLGETGRSREESTFSK</sequence>
<dbReference type="Gene3D" id="3.40.50.1110">
    <property type="entry name" value="SGNH hydrolase"/>
    <property type="match status" value="1"/>
</dbReference>
<evidence type="ECO:0000313" key="4">
    <source>
        <dbReference type="Proteomes" id="UP001254759"/>
    </source>
</evidence>